<dbReference type="Pfam" id="PF00984">
    <property type="entry name" value="UDPG_MGDP_dh"/>
    <property type="match status" value="1"/>
</dbReference>
<dbReference type="Pfam" id="PF03721">
    <property type="entry name" value="UDPG_MGDP_dh_N"/>
    <property type="match status" value="1"/>
</dbReference>
<keyword evidence="3" id="KW-0520">NAD</keyword>
<dbReference type="Pfam" id="PF03720">
    <property type="entry name" value="UDPG_MGDP_dh_C"/>
    <property type="match status" value="1"/>
</dbReference>
<keyword evidence="7" id="KW-1185">Reference proteome</keyword>
<feature type="domain" description="UDP-glucose/GDP-mannose dehydrogenase C-terminal" evidence="5">
    <location>
        <begin position="313"/>
        <end position="414"/>
    </location>
</feature>
<dbReference type="InterPro" id="IPR008927">
    <property type="entry name" value="6-PGluconate_DH-like_C_sf"/>
</dbReference>
<dbReference type="SUPFAM" id="SSF52413">
    <property type="entry name" value="UDP-glucose/GDP-mannose dehydrogenase C-terminal domain"/>
    <property type="match status" value="1"/>
</dbReference>
<sequence length="427" mass="47779">MEKSVCVIGLGYVGLPVAYNFAKKYRTIGIDISKKRVEELRNHQDSTREITTDELKALEMNFSTNIEDASDYNFFIITVPTPIDSYKTPDLTPVISATQAVAKVLKKGDTVVYESTVYPGVTEDICAKILEEKTGLKFGIDFFLGYSPERINPGDKEHTFTKITKVVSGCCSDSLKEIASMYASVIEADVFKATSIKVAEASKVIENIQRDVNIGLINELALIFDKMDINTSEVLEASGTKWNFLNFKPGLVGGHCIGVDPYYLSYKSKQLGIIPQIINAGRRVNDSIATHVSQKAIKLLIQNNVNVKGANIAVLGLTFKENCPDLRNSKVEDIIRELNEYATNTILVDPHCNQEEVLIKYDKEIQEFNKLRDIDLLLINVAHREFLNLSEEDLVKVFSGKPPIIVDVKNICPNTIKTNTEYTYWSL</sequence>
<gene>
    <name evidence="6" type="ORF">DAY19_08180</name>
</gene>
<name>A0ABY0IG97_9BACT</name>
<evidence type="ECO:0000256" key="1">
    <source>
        <dbReference type="ARBA" id="ARBA00006601"/>
    </source>
</evidence>
<protein>
    <submittedName>
        <fullName evidence="6">Nucleotide sugar dehydrogenase</fullName>
    </submittedName>
</protein>
<dbReference type="InterPro" id="IPR017476">
    <property type="entry name" value="UDP-Glc/GDP-Man"/>
</dbReference>
<evidence type="ECO:0000256" key="2">
    <source>
        <dbReference type="ARBA" id="ARBA00023002"/>
    </source>
</evidence>
<dbReference type="RefSeq" id="WP_115361260.1">
    <property type="nucleotide sequence ID" value="NZ_QDKL01000002.1"/>
</dbReference>
<dbReference type="SUPFAM" id="SSF51735">
    <property type="entry name" value="NAD(P)-binding Rossmann-fold domains"/>
    <property type="match status" value="1"/>
</dbReference>
<dbReference type="PANTHER" id="PTHR43491">
    <property type="entry name" value="UDP-N-ACETYL-D-MANNOSAMINE DEHYDROGENASE"/>
    <property type="match status" value="1"/>
</dbReference>
<dbReference type="InterPro" id="IPR014026">
    <property type="entry name" value="UDP-Glc/GDP-Man_DH_dimer"/>
</dbReference>
<dbReference type="NCBIfam" id="TIGR03026">
    <property type="entry name" value="NDP-sugDHase"/>
    <property type="match status" value="1"/>
</dbReference>
<dbReference type="SUPFAM" id="SSF48179">
    <property type="entry name" value="6-phosphogluconate dehydrogenase C-terminal domain-like"/>
    <property type="match status" value="1"/>
</dbReference>
<accession>A0ABY0IG97</accession>
<dbReference type="InterPro" id="IPR036220">
    <property type="entry name" value="UDP-Glc/GDP-Man_DH_C_sf"/>
</dbReference>
<dbReference type="InterPro" id="IPR028359">
    <property type="entry name" value="UDP_ManNAc/GlcNAc_DH"/>
</dbReference>
<comment type="caution">
    <text evidence="6">The sequence shown here is derived from an EMBL/GenBank/DDBJ whole genome shotgun (WGS) entry which is preliminary data.</text>
</comment>
<dbReference type="EMBL" id="QDKL01000002">
    <property type="protein sequence ID" value="RZF21657.1"/>
    <property type="molecule type" value="Genomic_DNA"/>
</dbReference>
<dbReference type="Gene3D" id="3.40.50.720">
    <property type="entry name" value="NAD(P)-binding Rossmann-like Domain"/>
    <property type="match status" value="2"/>
</dbReference>
<dbReference type="InterPro" id="IPR036291">
    <property type="entry name" value="NAD(P)-bd_dom_sf"/>
</dbReference>
<comment type="similarity">
    <text evidence="1 4">Belongs to the UDP-glucose/GDP-mannose dehydrogenase family.</text>
</comment>
<dbReference type="SMART" id="SM00984">
    <property type="entry name" value="UDPG_MGDP_dh_C"/>
    <property type="match status" value="1"/>
</dbReference>
<evidence type="ECO:0000313" key="7">
    <source>
        <dbReference type="Proteomes" id="UP000443582"/>
    </source>
</evidence>
<dbReference type="InterPro" id="IPR001732">
    <property type="entry name" value="UDP-Glc/GDP-Man_DH_N"/>
</dbReference>
<dbReference type="PIRSF" id="PIRSF000124">
    <property type="entry name" value="UDPglc_GDPman_dh"/>
    <property type="match status" value="1"/>
</dbReference>
<organism evidence="6 7">
    <name type="scientific">Halobacteriovorax vibrionivorans</name>
    <dbReference type="NCBI Taxonomy" id="2152716"/>
    <lineage>
        <taxon>Bacteria</taxon>
        <taxon>Pseudomonadati</taxon>
        <taxon>Bdellovibrionota</taxon>
        <taxon>Bacteriovoracia</taxon>
        <taxon>Bacteriovoracales</taxon>
        <taxon>Halobacteriovoraceae</taxon>
        <taxon>Halobacteriovorax</taxon>
    </lineage>
</organism>
<dbReference type="Proteomes" id="UP000443582">
    <property type="component" value="Unassembled WGS sequence"/>
</dbReference>
<dbReference type="PANTHER" id="PTHR43491:SF2">
    <property type="entry name" value="UDP-N-ACETYL-D-MANNOSAMINE DEHYDROGENASE"/>
    <property type="match status" value="1"/>
</dbReference>
<evidence type="ECO:0000256" key="3">
    <source>
        <dbReference type="ARBA" id="ARBA00023027"/>
    </source>
</evidence>
<dbReference type="InterPro" id="IPR014027">
    <property type="entry name" value="UDP-Glc/GDP-Man_DH_C"/>
</dbReference>
<evidence type="ECO:0000256" key="4">
    <source>
        <dbReference type="PIRNR" id="PIRNR000124"/>
    </source>
</evidence>
<evidence type="ECO:0000259" key="5">
    <source>
        <dbReference type="SMART" id="SM00984"/>
    </source>
</evidence>
<proteinExistence type="inferred from homology"/>
<dbReference type="PIRSF" id="PIRSF500136">
    <property type="entry name" value="UDP_ManNAc_DH"/>
    <property type="match status" value="1"/>
</dbReference>
<reference evidence="7" key="1">
    <citation type="journal article" date="2019" name="Int. J. Syst. Evol. Microbiol.">
        <title>Halobacteriovorax valvorus sp. nov., a novel prokaryotic predator isolated from coastal seawater of China.</title>
        <authorList>
            <person name="Chen M.-X."/>
        </authorList>
    </citation>
    <scope>NUCLEOTIDE SEQUENCE [LARGE SCALE GENOMIC DNA]</scope>
    <source>
        <strain evidence="7">BL9</strain>
    </source>
</reference>
<evidence type="ECO:0000313" key="6">
    <source>
        <dbReference type="EMBL" id="RZF21657.1"/>
    </source>
</evidence>
<keyword evidence="2" id="KW-0560">Oxidoreductase</keyword>